<evidence type="ECO:0000256" key="12">
    <source>
        <dbReference type="ARBA" id="ARBA00023303"/>
    </source>
</evidence>
<proteinExistence type="inferred from homology"/>
<sequence>MGEDSFNLKKAWQNFRHMPFRHKAFWFVAIFLAILTIRDTWNLVNEYLDDPMKADMNMILNETMTLPNITFCVPTKQVLSHFPNGNDTETVKKQLAKFKSTEQLLKKKWPPELALHAFQSLAAMFTIEREFLGSHMAQRLHRFINPPKGKEYLTQKRDGISFWVKQMAERNLTFEDFTQKAGKEVLAKSIKQMTRIVKDDDGPRIKLYPKITWVSRSDVCFQPTYDEENLKPITDQGSFFFLQVAQNKENVNTEESQRCISVDFHGYPFDWSKVTEGGGISRDGYHENLCPGLRHDVTVEVKNKYDMLENDEPRTACRDFSDDDDDEFSCRSRCRMELIRQLCQCTSITTQYLVEDEKELENYPLCNYSKCVIDVQKQSNKSEEACTKRCFRDCHQLRYSVSVDQKVSVTEVGDQRVRNTNLTSIFLLWGSFEYIEVTQSRVYTTASFIGELGGVIGMWLGLSMLSLIQMMTWATERIFVKASDVAKDVKHDFDRRHSSATDMNDGNGLRKRTT</sequence>
<keyword evidence="7" id="KW-0915">Sodium</keyword>
<comment type="similarity">
    <text evidence="2 13">Belongs to the amiloride-sensitive sodium channel (TC 1.A.6) family.</text>
</comment>
<evidence type="ECO:0000256" key="7">
    <source>
        <dbReference type="ARBA" id="ARBA00023053"/>
    </source>
</evidence>
<comment type="subcellular location">
    <subcellularLocation>
        <location evidence="1">Membrane</location>
        <topology evidence="1">Multi-pass membrane protein</topology>
    </subcellularLocation>
</comment>
<keyword evidence="9" id="KW-0472">Membrane</keyword>
<evidence type="ECO:0000256" key="5">
    <source>
        <dbReference type="ARBA" id="ARBA00022692"/>
    </source>
</evidence>
<evidence type="ECO:0000256" key="8">
    <source>
        <dbReference type="ARBA" id="ARBA00023065"/>
    </source>
</evidence>
<dbReference type="GO" id="GO:0015280">
    <property type="term" value="F:ligand-gated sodium channel activity"/>
    <property type="evidence" value="ECO:0007669"/>
    <property type="project" value="TreeGrafter"/>
</dbReference>
<evidence type="ECO:0000256" key="1">
    <source>
        <dbReference type="ARBA" id="ARBA00004141"/>
    </source>
</evidence>
<keyword evidence="3 13" id="KW-0813">Transport</keyword>
<keyword evidence="4 13" id="KW-0894">Sodium channel</keyword>
<dbReference type="Proteomes" id="UP000783686">
    <property type="component" value="Unassembled WGS sequence"/>
</dbReference>
<evidence type="ECO:0000313" key="15">
    <source>
        <dbReference type="Proteomes" id="UP000614601"/>
    </source>
</evidence>
<dbReference type="PANTHER" id="PTHR11690">
    <property type="entry name" value="AMILORIDE-SENSITIVE SODIUM CHANNEL-RELATED"/>
    <property type="match status" value="1"/>
</dbReference>
<keyword evidence="8 13" id="KW-0406">Ion transport</keyword>
<evidence type="ECO:0000256" key="10">
    <source>
        <dbReference type="ARBA" id="ARBA00023180"/>
    </source>
</evidence>
<evidence type="ECO:0000256" key="9">
    <source>
        <dbReference type="ARBA" id="ARBA00023136"/>
    </source>
</evidence>
<dbReference type="InterPro" id="IPR001873">
    <property type="entry name" value="ENaC"/>
</dbReference>
<dbReference type="Proteomes" id="UP000614601">
    <property type="component" value="Unassembled WGS sequence"/>
</dbReference>
<name>A0A811L2E7_9BILA</name>
<keyword evidence="10" id="KW-0325">Glycoprotein</keyword>
<dbReference type="AlphaFoldDB" id="A0A811L2E7"/>
<gene>
    <name evidence="14" type="ORF">BOKJ2_LOCUS9410</name>
</gene>
<reference evidence="14" key="1">
    <citation type="submission" date="2020-09" db="EMBL/GenBank/DDBJ databases">
        <authorList>
            <person name="Kikuchi T."/>
        </authorList>
    </citation>
    <scope>NUCLEOTIDE SEQUENCE</scope>
    <source>
        <strain evidence="14">SH1</strain>
    </source>
</reference>
<dbReference type="EMBL" id="CAJFCW020000004">
    <property type="protein sequence ID" value="CAG9114985.1"/>
    <property type="molecule type" value="Genomic_DNA"/>
</dbReference>
<evidence type="ECO:0000256" key="13">
    <source>
        <dbReference type="RuleBase" id="RU000679"/>
    </source>
</evidence>
<dbReference type="PANTHER" id="PTHR11690:SF227">
    <property type="entry name" value="AMILORIDE-SENSITIVE SODIUM CHANNEL"/>
    <property type="match status" value="1"/>
</dbReference>
<dbReference type="EMBL" id="CAJFDH010000004">
    <property type="protein sequence ID" value="CAD5221369.1"/>
    <property type="molecule type" value="Genomic_DNA"/>
</dbReference>
<organism evidence="14 15">
    <name type="scientific">Bursaphelenchus okinawaensis</name>
    <dbReference type="NCBI Taxonomy" id="465554"/>
    <lineage>
        <taxon>Eukaryota</taxon>
        <taxon>Metazoa</taxon>
        <taxon>Ecdysozoa</taxon>
        <taxon>Nematoda</taxon>
        <taxon>Chromadorea</taxon>
        <taxon>Rhabditida</taxon>
        <taxon>Tylenchina</taxon>
        <taxon>Tylenchomorpha</taxon>
        <taxon>Aphelenchoidea</taxon>
        <taxon>Aphelenchoididae</taxon>
        <taxon>Bursaphelenchus</taxon>
    </lineage>
</organism>
<evidence type="ECO:0000256" key="3">
    <source>
        <dbReference type="ARBA" id="ARBA00022448"/>
    </source>
</evidence>
<keyword evidence="15" id="KW-1185">Reference proteome</keyword>
<evidence type="ECO:0000256" key="2">
    <source>
        <dbReference type="ARBA" id="ARBA00007193"/>
    </source>
</evidence>
<keyword evidence="6" id="KW-1133">Transmembrane helix</keyword>
<accession>A0A811L2E7</accession>
<keyword evidence="12 13" id="KW-0407">Ion channel</keyword>
<dbReference type="Gene3D" id="1.10.287.770">
    <property type="entry name" value="YojJ-like"/>
    <property type="match status" value="1"/>
</dbReference>
<evidence type="ECO:0000256" key="11">
    <source>
        <dbReference type="ARBA" id="ARBA00023201"/>
    </source>
</evidence>
<keyword evidence="5 13" id="KW-0812">Transmembrane</keyword>
<evidence type="ECO:0000256" key="6">
    <source>
        <dbReference type="ARBA" id="ARBA00022989"/>
    </source>
</evidence>
<dbReference type="GO" id="GO:0005886">
    <property type="term" value="C:plasma membrane"/>
    <property type="evidence" value="ECO:0007669"/>
    <property type="project" value="TreeGrafter"/>
</dbReference>
<dbReference type="OrthoDB" id="6502088at2759"/>
<keyword evidence="11 13" id="KW-0739">Sodium transport</keyword>
<protein>
    <submittedName>
        <fullName evidence="14">Uncharacterized protein</fullName>
    </submittedName>
</protein>
<dbReference type="Pfam" id="PF00858">
    <property type="entry name" value="ASC"/>
    <property type="match status" value="1"/>
</dbReference>
<comment type="caution">
    <text evidence="14">The sequence shown here is derived from an EMBL/GenBank/DDBJ whole genome shotgun (WGS) entry which is preliminary data.</text>
</comment>
<evidence type="ECO:0000313" key="14">
    <source>
        <dbReference type="EMBL" id="CAD5221369.1"/>
    </source>
</evidence>
<evidence type="ECO:0000256" key="4">
    <source>
        <dbReference type="ARBA" id="ARBA00022461"/>
    </source>
</evidence>